<dbReference type="InterPro" id="IPR002716">
    <property type="entry name" value="PIN_dom"/>
</dbReference>
<evidence type="ECO:0000259" key="9">
    <source>
        <dbReference type="Pfam" id="PF01850"/>
    </source>
</evidence>
<keyword evidence="3 8" id="KW-0540">Nuclease</keyword>
<name>A0A4R0Q639_9SPHI</name>
<feature type="binding site" evidence="8">
    <location>
        <position position="93"/>
    </location>
    <ligand>
        <name>Mg(2+)</name>
        <dbReference type="ChEBI" id="CHEBI:18420"/>
    </ligand>
</feature>
<evidence type="ECO:0000256" key="1">
    <source>
        <dbReference type="ARBA" id="ARBA00001946"/>
    </source>
</evidence>
<feature type="domain" description="PIN" evidence="9">
    <location>
        <begin position="2"/>
        <end position="119"/>
    </location>
</feature>
<evidence type="ECO:0000313" key="11">
    <source>
        <dbReference type="Proteomes" id="UP000293925"/>
    </source>
</evidence>
<evidence type="ECO:0000256" key="5">
    <source>
        <dbReference type="ARBA" id="ARBA00022801"/>
    </source>
</evidence>
<dbReference type="OrthoDB" id="9804823at2"/>
<comment type="caution">
    <text evidence="10">The sequence shown here is derived from an EMBL/GenBank/DDBJ whole genome shotgun (WGS) entry which is preliminary data.</text>
</comment>
<gene>
    <name evidence="8" type="primary">vapC</name>
    <name evidence="10" type="ORF">EZ456_12270</name>
</gene>
<dbReference type="SUPFAM" id="SSF88723">
    <property type="entry name" value="PIN domain-like"/>
    <property type="match status" value="1"/>
</dbReference>
<dbReference type="InterPro" id="IPR029060">
    <property type="entry name" value="PIN-like_dom_sf"/>
</dbReference>
<dbReference type="Proteomes" id="UP000293925">
    <property type="component" value="Unassembled WGS sequence"/>
</dbReference>
<keyword evidence="6 8" id="KW-0460">Magnesium</keyword>
<dbReference type="GO" id="GO:0016787">
    <property type="term" value="F:hydrolase activity"/>
    <property type="evidence" value="ECO:0007669"/>
    <property type="project" value="UniProtKB-KW"/>
</dbReference>
<keyword evidence="4 8" id="KW-0479">Metal-binding</keyword>
<protein>
    <recommendedName>
        <fullName evidence="8">Ribonuclease VapC</fullName>
        <shortName evidence="8">RNase VapC</shortName>
        <ecNumber evidence="8">3.1.-.-</ecNumber>
    </recommendedName>
    <alternativeName>
        <fullName evidence="8">Toxin VapC</fullName>
    </alternativeName>
</protein>
<dbReference type="EC" id="3.1.-.-" evidence="8"/>
<keyword evidence="5 8" id="KW-0378">Hydrolase</keyword>
<proteinExistence type="inferred from homology"/>
<keyword evidence="11" id="KW-1185">Reference proteome</keyword>
<dbReference type="Pfam" id="PF01850">
    <property type="entry name" value="PIN"/>
    <property type="match status" value="1"/>
</dbReference>
<comment type="function">
    <text evidence="8">Toxic component of a toxin-antitoxin (TA) system. An RNase.</text>
</comment>
<comment type="cofactor">
    <cofactor evidence="1 8">
        <name>Mg(2+)</name>
        <dbReference type="ChEBI" id="CHEBI:18420"/>
    </cofactor>
</comment>
<evidence type="ECO:0000313" key="10">
    <source>
        <dbReference type="EMBL" id="TCD26796.1"/>
    </source>
</evidence>
<evidence type="ECO:0000256" key="7">
    <source>
        <dbReference type="ARBA" id="ARBA00038093"/>
    </source>
</evidence>
<dbReference type="EMBL" id="SJSO01000008">
    <property type="protein sequence ID" value="TCD26796.1"/>
    <property type="molecule type" value="Genomic_DNA"/>
</dbReference>
<feature type="binding site" evidence="8">
    <location>
        <position position="5"/>
    </location>
    <ligand>
        <name>Mg(2+)</name>
        <dbReference type="ChEBI" id="CHEBI:18420"/>
    </ligand>
</feature>
<dbReference type="HAMAP" id="MF_00265">
    <property type="entry name" value="VapC_Nob1"/>
    <property type="match status" value="1"/>
</dbReference>
<organism evidence="10 11">
    <name type="scientific">Pedobacter psychrodurus</name>
    <dbReference type="NCBI Taxonomy" id="2530456"/>
    <lineage>
        <taxon>Bacteria</taxon>
        <taxon>Pseudomonadati</taxon>
        <taxon>Bacteroidota</taxon>
        <taxon>Sphingobacteriia</taxon>
        <taxon>Sphingobacteriales</taxon>
        <taxon>Sphingobacteriaceae</taxon>
        <taxon>Pedobacter</taxon>
    </lineage>
</organism>
<keyword evidence="8" id="KW-0800">Toxin</keyword>
<evidence type="ECO:0000256" key="3">
    <source>
        <dbReference type="ARBA" id="ARBA00022722"/>
    </source>
</evidence>
<dbReference type="PANTHER" id="PTHR33653">
    <property type="entry name" value="RIBONUCLEASE VAPC2"/>
    <property type="match status" value="1"/>
</dbReference>
<accession>A0A4R0Q639</accession>
<sequence length="126" mass="14680">MICLDTSILIDFYRKRLKEKTTFYKLTKVYNLFAISIITEYEIMIGAKAEEIEFWKDFFGRVTILPFDKQANDIAIEITKQLKKKSSLIEIPDIFIGATALSRKIKIATLNKKHFERITDLELVAV</sequence>
<dbReference type="GO" id="GO:0000287">
    <property type="term" value="F:magnesium ion binding"/>
    <property type="evidence" value="ECO:0007669"/>
    <property type="project" value="UniProtKB-UniRule"/>
</dbReference>
<dbReference type="CDD" id="cd09881">
    <property type="entry name" value="PIN_VapC4-5_FitB-like"/>
    <property type="match status" value="1"/>
</dbReference>
<dbReference type="GO" id="GO:0090729">
    <property type="term" value="F:toxin activity"/>
    <property type="evidence" value="ECO:0007669"/>
    <property type="project" value="UniProtKB-KW"/>
</dbReference>
<comment type="similarity">
    <text evidence="7 8">Belongs to the PINc/VapC protein family.</text>
</comment>
<dbReference type="PANTHER" id="PTHR33653:SF1">
    <property type="entry name" value="RIBONUCLEASE VAPC2"/>
    <property type="match status" value="1"/>
</dbReference>
<dbReference type="Gene3D" id="3.40.50.1010">
    <property type="entry name" value="5'-nuclease"/>
    <property type="match status" value="1"/>
</dbReference>
<dbReference type="InterPro" id="IPR022907">
    <property type="entry name" value="VapC_family"/>
</dbReference>
<evidence type="ECO:0000256" key="8">
    <source>
        <dbReference type="HAMAP-Rule" id="MF_00265"/>
    </source>
</evidence>
<evidence type="ECO:0000256" key="4">
    <source>
        <dbReference type="ARBA" id="ARBA00022723"/>
    </source>
</evidence>
<dbReference type="AlphaFoldDB" id="A0A4R0Q639"/>
<dbReference type="InterPro" id="IPR050556">
    <property type="entry name" value="Type_II_TA_system_RNase"/>
</dbReference>
<reference evidence="10 11" key="1">
    <citation type="submission" date="2019-02" db="EMBL/GenBank/DDBJ databases">
        <title>Pedobacter sp. RP-3-21 sp. nov., isolated from Arctic soil.</title>
        <authorList>
            <person name="Dahal R.H."/>
        </authorList>
    </citation>
    <scope>NUCLEOTIDE SEQUENCE [LARGE SCALE GENOMIC DNA]</scope>
    <source>
        <strain evidence="10 11">RP-3-21</strain>
    </source>
</reference>
<keyword evidence="2 8" id="KW-1277">Toxin-antitoxin system</keyword>
<dbReference type="GO" id="GO:0004540">
    <property type="term" value="F:RNA nuclease activity"/>
    <property type="evidence" value="ECO:0007669"/>
    <property type="project" value="InterPro"/>
</dbReference>
<evidence type="ECO:0000256" key="6">
    <source>
        <dbReference type="ARBA" id="ARBA00022842"/>
    </source>
</evidence>
<evidence type="ECO:0000256" key="2">
    <source>
        <dbReference type="ARBA" id="ARBA00022649"/>
    </source>
</evidence>